<comment type="caution">
    <text evidence="2">The sequence shown here is derived from an EMBL/GenBank/DDBJ whole genome shotgun (WGS) entry which is preliminary data.</text>
</comment>
<accession>A0ABQ5EHS2</accession>
<evidence type="ECO:0000256" key="1">
    <source>
        <dbReference type="SAM" id="Phobius"/>
    </source>
</evidence>
<dbReference type="EMBL" id="BQNB010016324">
    <property type="protein sequence ID" value="GJT50475.1"/>
    <property type="molecule type" value="Genomic_DNA"/>
</dbReference>
<protein>
    <submittedName>
        <fullName evidence="2">Uncharacterized protein</fullName>
    </submittedName>
</protein>
<evidence type="ECO:0000313" key="2">
    <source>
        <dbReference type="EMBL" id="GJT50475.1"/>
    </source>
</evidence>
<name>A0ABQ5EHS2_9ASTR</name>
<feature type="transmembrane region" description="Helical" evidence="1">
    <location>
        <begin position="240"/>
        <end position="265"/>
    </location>
</feature>
<reference evidence="2" key="2">
    <citation type="submission" date="2022-01" db="EMBL/GenBank/DDBJ databases">
        <authorList>
            <person name="Yamashiro T."/>
            <person name="Shiraishi A."/>
            <person name="Satake H."/>
            <person name="Nakayama K."/>
        </authorList>
    </citation>
    <scope>NUCLEOTIDE SEQUENCE</scope>
</reference>
<dbReference type="Proteomes" id="UP001151760">
    <property type="component" value="Unassembled WGS sequence"/>
</dbReference>
<proteinExistence type="predicted"/>
<evidence type="ECO:0000313" key="3">
    <source>
        <dbReference type="Proteomes" id="UP001151760"/>
    </source>
</evidence>
<keyword evidence="1" id="KW-1133">Transmembrane helix</keyword>
<sequence>MSSNTPDYIYPIIVPSDVDVEDAFSSTHSPDYIPASPDYFPASPGNTSPDSSDDLSKSLEDWEVSSLQFMQRALSVRAGYGCQSLFLGFLRGTRRRLCFFMVWWHDPDGGVWVANIVSGNAMCGHCGCVLGNSWMVCGYGGLTWWYDRCLVGNVSEGRCIGLGWLGMLGYGGWVGGFCQGGLGDIMVILGGCDGARCFRGSFDGWDIMGGGRVLSGGDVLVWGFSELREVMSVGGGVVTLGYVGFGLCASFGFVVFCVVGFGVLIV</sequence>
<keyword evidence="1" id="KW-0472">Membrane</keyword>
<reference evidence="2" key="1">
    <citation type="journal article" date="2022" name="Int. J. Mol. Sci.">
        <title>Draft Genome of Tanacetum Coccineum: Genomic Comparison of Closely Related Tanacetum-Family Plants.</title>
        <authorList>
            <person name="Yamashiro T."/>
            <person name="Shiraishi A."/>
            <person name="Nakayama K."/>
            <person name="Satake H."/>
        </authorList>
    </citation>
    <scope>NUCLEOTIDE SEQUENCE</scope>
</reference>
<gene>
    <name evidence="2" type="ORF">Tco_0976632</name>
</gene>
<organism evidence="2 3">
    <name type="scientific">Tanacetum coccineum</name>
    <dbReference type="NCBI Taxonomy" id="301880"/>
    <lineage>
        <taxon>Eukaryota</taxon>
        <taxon>Viridiplantae</taxon>
        <taxon>Streptophyta</taxon>
        <taxon>Embryophyta</taxon>
        <taxon>Tracheophyta</taxon>
        <taxon>Spermatophyta</taxon>
        <taxon>Magnoliopsida</taxon>
        <taxon>eudicotyledons</taxon>
        <taxon>Gunneridae</taxon>
        <taxon>Pentapetalae</taxon>
        <taxon>asterids</taxon>
        <taxon>campanulids</taxon>
        <taxon>Asterales</taxon>
        <taxon>Asteraceae</taxon>
        <taxon>Asteroideae</taxon>
        <taxon>Anthemideae</taxon>
        <taxon>Anthemidinae</taxon>
        <taxon>Tanacetum</taxon>
    </lineage>
</organism>
<keyword evidence="3" id="KW-1185">Reference proteome</keyword>
<keyword evidence="1" id="KW-0812">Transmembrane</keyword>